<dbReference type="InterPro" id="IPR006664">
    <property type="entry name" value="OMP_bac"/>
</dbReference>
<dbReference type="Gene3D" id="3.30.1330.60">
    <property type="entry name" value="OmpA-like domain"/>
    <property type="match status" value="1"/>
</dbReference>
<dbReference type="InterPro" id="IPR011990">
    <property type="entry name" value="TPR-like_helical_dom_sf"/>
</dbReference>
<dbReference type="InterPro" id="IPR006665">
    <property type="entry name" value="OmpA-like"/>
</dbReference>
<evidence type="ECO:0000313" key="7">
    <source>
        <dbReference type="EMBL" id="MBI5251116.1"/>
    </source>
</evidence>
<comment type="subcellular location">
    <subcellularLocation>
        <location evidence="1">Cell outer membrane</location>
    </subcellularLocation>
</comment>
<dbReference type="EMBL" id="JACRDE010000435">
    <property type="protein sequence ID" value="MBI5251116.1"/>
    <property type="molecule type" value="Genomic_DNA"/>
</dbReference>
<dbReference type="InterPro" id="IPR050330">
    <property type="entry name" value="Bact_OuterMem_StrucFunc"/>
</dbReference>
<dbReference type="SUPFAM" id="SSF103088">
    <property type="entry name" value="OmpA-like"/>
    <property type="match status" value="1"/>
</dbReference>
<dbReference type="InterPro" id="IPR036737">
    <property type="entry name" value="OmpA-like_sf"/>
</dbReference>
<evidence type="ECO:0000256" key="1">
    <source>
        <dbReference type="ARBA" id="ARBA00004442"/>
    </source>
</evidence>
<keyword evidence="5" id="KW-0732">Signal</keyword>
<evidence type="ECO:0000256" key="5">
    <source>
        <dbReference type="SAM" id="SignalP"/>
    </source>
</evidence>
<dbReference type="AlphaFoldDB" id="A0A9D6Z7H4"/>
<accession>A0A9D6Z7H4</accession>
<evidence type="ECO:0000256" key="4">
    <source>
        <dbReference type="PROSITE-ProRule" id="PRU00473"/>
    </source>
</evidence>
<reference evidence="7" key="1">
    <citation type="submission" date="2020-07" db="EMBL/GenBank/DDBJ databases">
        <title>Huge and variable diversity of episymbiotic CPR bacteria and DPANN archaea in groundwater ecosystems.</title>
        <authorList>
            <person name="He C.Y."/>
            <person name="Keren R."/>
            <person name="Whittaker M."/>
            <person name="Farag I.F."/>
            <person name="Doudna J."/>
            <person name="Cate J.H.D."/>
            <person name="Banfield J.F."/>
        </authorList>
    </citation>
    <scope>NUCLEOTIDE SEQUENCE</scope>
    <source>
        <strain evidence="7">NC_groundwater_1664_Pr3_B-0.1um_52_9</strain>
    </source>
</reference>
<dbReference type="Pfam" id="PF00691">
    <property type="entry name" value="OmpA"/>
    <property type="match status" value="1"/>
</dbReference>
<evidence type="ECO:0000256" key="3">
    <source>
        <dbReference type="ARBA" id="ARBA00023237"/>
    </source>
</evidence>
<dbReference type="SUPFAM" id="SSF48452">
    <property type="entry name" value="TPR-like"/>
    <property type="match status" value="1"/>
</dbReference>
<dbReference type="Gene3D" id="1.25.40.10">
    <property type="entry name" value="Tetratricopeptide repeat domain"/>
    <property type="match status" value="1"/>
</dbReference>
<evidence type="ECO:0000259" key="6">
    <source>
        <dbReference type="PROSITE" id="PS51123"/>
    </source>
</evidence>
<feature type="signal peptide" evidence="5">
    <location>
        <begin position="1"/>
        <end position="27"/>
    </location>
</feature>
<sequence>MKSFGTSLRCICISVSACFFLCAQVSAGCSDEDFAKSHELYKLAIEEQDLGKKTRMFEEAFDICPDHGSHAEGYFLLGKIYWEAGDHEKAMNRLLKANRFRAILLQRSKSYLAETNRLLGELFKMNGDAEKASLHFRTSEALAAYEDSKLQKDLIDNYYNAMSVIYTPGTLKNVLSSPDEIPLEYRSKLAKTDIFFHRNSSMLDKAGKQMLDNLLEALRDNSFKGSWLIIEGHTDEAGDKKRNCALGRSRADAVVQYLNNNWQNPHVQFVTVNCGQFRPIVSRTQTESAQWARIDTLNRRVTIWNAGKEKPTFRDKSLEAIESCN</sequence>
<dbReference type="PANTHER" id="PTHR30329">
    <property type="entry name" value="STATOR ELEMENT OF FLAGELLAR MOTOR COMPLEX"/>
    <property type="match status" value="1"/>
</dbReference>
<dbReference type="PROSITE" id="PS51123">
    <property type="entry name" value="OMPA_2"/>
    <property type="match status" value="1"/>
</dbReference>
<feature type="domain" description="OmpA-like" evidence="6">
    <location>
        <begin position="183"/>
        <end position="309"/>
    </location>
</feature>
<dbReference type="PANTHER" id="PTHR30329:SF21">
    <property type="entry name" value="LIPOPROTEIN YIAD-RELATED"/>
    <property type="match status" value="1"/>
</dbReference>
<evidence type="ECO:0000256" key="2">
    <source>
        <dbReference type="ARBA" id="ARBA00023136"/>
    </source>
</evidence>
<comment type="caution">
    <text evidence="7">The sequence shown here is derived from an EMBL/GenBank/DDBJ whole genome shotgun (WGS) entry which is preliminary data.</text>
</comment>
<dbReference type="PROSITE" id="PS51257">
    <property type="entry name" value="PROKAR_LIPOPROTEIN"/>
    <property type="match status" value="1"/>
</dbReference>
<name>A0A9D6Z7H4_9BACT</name>
<proteinExistence type="predicted"/>
<evidence type="ECO:0000313" key="8">
    <source>
        <dbReference type="Proteomes" id="UP000807825"/>
    </source>
</evidence>
<dbReference type="Proteomes" id="UP000807825">
    <property type="component" value="Unassembled WGS sequence"/>
</dbReference>
<feature type="chain" id="PRO_5038451818" evidence="5">
    <location>
        <begin position="28"/>
        <end position="325"/>
    </location>
</feature>
<gene>
    <name evidence="7" type="ORF">HY912_16630</name>
</gene>
<protein>
    <submittedName>
        <fullName evidence="7">OmpA family protein</fullName>
    </submittedName>
</protein>
<dbReference type="PRINTS" id="PR01021">
    <property type="entry name" value="OMPADOMAIN"/>
</dbReference>
<keyword evidence="2 4" id="KW-0472">Membrane</keyword>
<dbReference type="CDD" id="cd07185">
    <property type="entry name" value="OmpA_C-like"/>
    <property type="match status" value="1"/>
</dbReference>
<dbReference type="GO" id="GO:0009279">
    <property type="term" value="C:cell outer membrane"/>
    <property type="evidence" value="ECO:0007669"/>
    <property type="project" value="UniProtKB-SubCell"/>
</dbReference>
<organism evidence="7 8">
    <name type="scientific">Desulfomonile tiedjei</name>
    <dbReference type="NCBI Taxonomy" id="2358"/>
    <lineage>
        <taxon>Bacteria</taxon>
        <taxon>Pseudomonadati</taxon>
        <taxon>Thermodesulfobacteriota</taxon>
        <taxon>Desulfomonilia</taxon>
        <taxon>Desulfomonilales</taxon>
        <taxon>Desulfomonilaceae</taxon>
        <taxon>Desulfomonile</taxon>
    </lineage>
</organism>
<keyword evidence="3" id="KW-0998">Cell outer membrane</keyword>